<evidence type="ECO:0000313" key="2">
    <source>
        <dbReference type="EMBL" id="MCW1931663.1"/>
    </source>
</evidence>
<dbReference type="SUPFAM" id="SSF54523">
    <property type="entry name" value="Pili subunits"/>
    <property type="match status" value="1"/>
</dbReference>
<keyword evidence="1" id="KW-0472">Membrane</keyword>
<comment type="caution">
    <text evidence="2">The sequence shown here is derived from an EMBL/GenBank/DDBJ whole genome shotgun (WGS) entry which is preliminary data.</text>
</comment>
<evidence type="ECO:0000313" key="3">
    <source>
        <dbReference type="Proteomes" id="UP001208938"/>
    </source>
</evidence>
<protein>
    <recommendedName>
        <fullName evidence="1">Type II secretion system protein K</fullName>
    </recommendedName>
</protein>
<comment type="similarity">
    <text evidence="1">Belongs to the GSP K family.</text>
</comment>
<dbReference type="InterPro" id="IPR045584">
    <property type="entry name" value="Pilin-like"/>
</dbReference>
<name>A0ABT3GVW3_9RHOB</name>
<accession>A0ABT3GVW3</accession>
<dbReference type="PANTHER" id="PTHR38831">
    <property type="entry name" value="TYPE II SECRETION SYSTEM PROTEIN K"/>
    <property type="match status" value="1"/>
</dbReference>
<gene>
    <name evidence="2" type="ORF">OKW52_05155</name>
</gene>
<evidence type="ECO:0000256" key="1">
    <source>
        <dbReference type="PIRNR" id="PIRNR002786"/>
    </source>
</evidence>
<dbReference type="EMBL" id="JAPDFL010000001">
    <property type="protein sequence ID" value="MCW1931663.1"/>
    <property type="molecule type" value="Genomic_DNA"/>
</dbReference>
<dbReference type="InterPro" id="IPR005628">
    <property type="entry name" value="GspK"/>
</dbReference>
<proteinExistence type="inferred from homology"/>
<keyword evidence="1" id="KW-1003">Cell membrane</keyword>
<reference evidence="2 3" key="1">
    <citation type="submission" date="2022-10" db="EMBL/GenBank/DDBJ databases">
        <title>Pararhodobacter sp. nov., isolated from marine algae.</title>
        <authorList>
            <person name="Choi B.J."/>
            <person name="Kim J.M."/>
            <person name="Lee J.K."/>
            <person name="Choi D.G."/>
            <person name="Jeon C.O."/>
        </authorList>
    </citation>
    <scope>NUCLEOTIDE SEQUENCE [LARGE SCALE GENOMIC DNA]</scope>
    <source>
        <strain evidence="2 3">ZQ420</strain>
    </source>
</reference>
<keyword evidence="1" id="KW-0997">Cell inner membrane</keyword>
<organism evidence="2 3">
    <name type="scientific">Pararhodobacter zhoushanensis</name>
    <dbReference type="NCBI Taxonomy" id="2479545"/>
    <lineage>
        <taxon>Bacteria</taxon>
        <taxon>Pseudomonadati</taxon>
        <taxon>Pseudomonadota</taxon>
        <taxon>Alphaproteobacteria</taxon>
        <taxon>Rhodobacterales</taxon>
        <taxon>Paracoccaceae</taxon>
        <taxon>Pararhodobacter</taxon>
    </lineage>
</organism>
<comment type="subcellular location">
    <subcellularLocation>
        <location evidence="1">Cell inner membrane</location>
    </subcellularLocation>
</comment>
<keyword evidence="3" id="KW-1185">Reference proteome</keyword>
<keyword evidence="1" id="KW-0813">Transport</keyword>
<sequence>MALIQALLIVAALAAVATALMLRAERARERLDWRQGAEQATLYIGSAVSLLRTRLPDGPVNRRQDWARPREGIEIDRGLLAWEITDLSGRFNLNLLKADEDGRWHAAFRTLAEGQGLSDDAIADILAAIDSREDAEPLSAPLFLRGVVGDARDDWDALLPFLTALPRATALNINTMSDAVFAALTPDLPGLTRDTILRQVQREPVDEIATLNTWIAQRLGDAVAAAFDALPLGTTSRYFEARIEARLDTLALRRSVVIDTGGPEGDSAVLMSLPELP</sequence>
<dbReference type="Gene3D" id="3.30.1300.30">
    <property type="entry name" value="GSPII I/J protein-like"/>
    <property type="match status" value="1"/>
</dbReference>
<dbReference type="PIRSF" id="PIRSF002786">
    <property type="entry name" value="XcpX"/>
    <property type="match status" value="1"/>
</dbReference>
<dbReference type="Proteomes" id="UP001208938">
    <property type="component" value="Unassembled WGS sequence"/>
</dbReference>
<dbReference type="RefSeq" id="WP_264504757.1">
    <property type="nucleotide sequence ID" value="NZ_JAPDFL010000001.1"/>
</dbReference>
<dbReference type="PANTHER" id="PTHR38831:SF1">
    <property type="entry name" value="TYPE II SECRETION SYSTEM PROTEIN K-RELATED"/>
    <property type="match status" value="1"/>
</dbReference>